<organism evidence="3 4">
    <name type="scientific">Aspergillus leporis</name>
    <dbReference type="NCBI Taxonomy" id="41062"/>
    <lineage>
        <taxon>Eukaryota</taxon>
        <taxon>Fungi</taxon>
        <taxon>Dikarya</taxon>
        <taxon>Ascomycota</taxon>
        <taxon>Pezizomycotina</taxon>
        <taxon>Eurotiomycetes</taxon>
        <taxon>Eurotiomycetidae</taxon>
        <taxon>Eurotiales</taxon>
        <taxon>Aspergillaceae</taxon>
        <taxon>Aspergillus</taxon>
        <taxon>Aspergillus subgen. Circumdati</taxon>
    </lineage>
</organism>
<dbReference type="Proteomes" id="UP000326565">
    <property type="component" value="Unassembled WGS sequence"/>
</dbReference>
<feature type="compositionally biased region" description="Acidic residues" evidence="2">
    <location>
        <begin position="382"/>
        <end position="392"/>
    </location>
</feature>
<evidence type="ECO:0000256" key="1">
    <source>
        <dbReference type="SAM" id="Coils"/>
    </source>
</evidence>
<feature type="coiled-coil region" evidence="1">
    <location>
        <begin position="199"/>
        <end position="240"/>
    </location>
</feature>
<proteinExistence type="predicted"/>
<feature type="region of interest" description="Disordered" evidence="2">
    <location>
        <begin position="1"/>
        <end position="91"/>
    </location>
</feature>
<feature type="compositionally biased region" description="Polar residues" evidence="2">
    <location>
        <begin position="264"/>
        <end position="276"/>
    </location>
</feature>
<evidence type="ECO:0000313" key="4">
    <source>
        <dbReference type="Proteomes" id="UP000326565"/>
    </source>
</evidence>
<feature type="region of interest" description="Disordered" evidence="2">
    <location>
        <begin position="261"/>
        <end position="297"/>
    </location>
</feature>
<dbReference type="AlphaFoldDB" id="A0A5N5WNJ5"/>
<sequence>MSQDNEFQLPQGSLAPPAEITGFASPIQRTSLSASPQISIRAGSHTSHSDKGKFLSPPSLSSSDMTPPPSSQIPGAPLRRSRSRSSSYLASPPNIEKTLCVAYGASENLPTTDDIDNADDLKLRTIAKELLGVAQEARMSALHFKLQNSLLSLTSNEAIKRAEVEHQLARREVEILQSPEYRRRHTEIKPLQQITNVELELALKRNQELERVNATLDRRLRRAKKLIDLEKEKSDRLGEENSLLKGRIRDNRKHLSLMMEHGSLSPSPQTEIQTPQRKSDTHFVDSSSHHMTGNESNNPFAALLAADRVLNRKPPSATSTPNRNSTQHQFTSSHLRGAHSMSSLPMTPSRSRVAHQESQYFTPSKDFQHEHPDRDSTISASDTEEAETEEDVPSSQVDTMANLLCRNPSSNHQGATRMPNLPKSSTLLQTTLFGQVRKSGVERPSGSLKRKASFDSVAAKKSKADEHVGLGIDTWNNINRT</sequence>
<feature type="compositionally biased region" description="Basic and acidic residues" evidence="2">
    <location>
        <begin position="366"/>
        <end position="376"/>
    </location>
</feature>
<keyword evidence="1" id="KW-0175">Coiled coil</keyword>
<keyword evidence="4" id="KW-1185">Reference proteome</keyword>
<gene>
    <name evidence="3" type="ORF">BDV29DRAFT_181614</name>
</gene>
<accession>A0A5N5WNJ5</accession>
<protein>
    <submittedName>
        <fullName evidence="3">Uncharacterized protein</fullName>
    </submittedName>
</protein>
<evidence type="ECO:0000313" key="3">
    <source>
        <dbReference type="EMBL" id="KAB8070053.1"/>
    </source>
</evidence>
<evidence type="ECO:0000256" key="2">
    <source>
        <dbReference type="SAM" id="MobiDB-lite"/>
    </source>
</evidence>
<feature type="compositionally biased region" description="Polar residues" evidence="2">
    <location>
        <begin position="284"/>
        <end position="297"/>
    </location>
</feature>
<feature type="compositionally biased region" description="Polar residues" evidence="2">
    <location>
        <begin position="316"/>
        <end position="362"/>
    </location>
</feature>
<reference evidence="3 4" key="1">
    <citation type="submission" date="2019-04" db="EMBL/GenBank/DDBJ databases">
        <title>Friends and foes A comparative genomics study of 23 Aspergillus species from section Flavi.</title>
        <authorList>
            <consortium name="DOE Joint Genome Institute"/>
            <person name="Kjaerbolling I."/>
            <person name="Vesth T."/>
            <person name="Frisvad J.C."/>
            <person name="Nybo J.L."/>
            <person name="Theobald S."/>
            <person name="Kildgaard S."/>
            <person name="Isbrandt T."/>
            <person name="Kuo A."/>
            <person name="Sato A."/>
            <person name="Lyhne E.K."/>
            <person name="Kogle M.E."/>
            <person name="Wiebenga A."/>
            <person name="Kun R.S."/>
            <person name="Lubbers R.J."/>
            <person name="Makela M.R."/>
            <person name="Barry K."/>
            <person name="Chovatia M."/>
            <person name="Clum A."/>
            <person name="Daum C."/>
            <person name="Haridas S."/>
            <person name="He G."/>
            <person name="LaButti K."/>
            <person name="Lipzen A."/>
            <person name="Mondo S."/>
            <person name="Riley R."/>
            <person name="Salamov A."/>
            <person name="Simmons B.A."/>
            <person name="Magnuson J.K."/>
            <person name="Henrissat B."/>
            <person name="Mortensen U.H."/>
            <person name="Larsen T.O."/>
            <person name="Devries R.P."/>
            <person name="Grigoriev I.V."/>
            <person name="Machida M."/>
            <person name="Baker S.E."/>
            <person name="Andersen M.R."/>
        </authorList>
    </citation>
    <scope>NUCLEOTIDE SEQUENCE [LARGE SCALE GENOMIC DNA]</scope>
    <source>
        <strain evidence="3 4">CBS 151.66</strain>
    </source>
</reference>
<dbReference type="EMBL" id="ML732316">
    <property type="protein sequence ID" value="KAB8070053.1"/>
    <property type="molecule type" value="Genomic_DNA"/>
</dbReference>
<feature type="compositionally biased region" description="Polar residues" evidence="2">
    <location>
        <begin position="1"/>
        <end position="11"/>
    </location>
</feature>
<feature type="region of interest" description="Disordered" evidence="2">
    <location>
        <begin position="312"/>
        <end position="397"/>
    </location>
</feature>
<feature type="compositionally biased region" description="Polar residues" evidence="2">
    <location>
        <begin position="27"/>
        <end position="38"/>
    </location>
</feature>
<dbReference type="OrthoDB" id="5404651at2759"/>
<name>A0A5N5WNJ5_9EURO</name>